<dbReference type="PANTHER" id="PTHR30354:SF22">
    <property type="entry name" value="HIGH-AFFINITY GLUCONATE TRANSPORTER"/>
    <property type="match status" value="1"/>
</dbReference>
<gene>
    <name evidence="9" type="ORF">SAMN04488505_102276</name>
</gene>
<keyword evidence="6 8" id="KW-0472">Membrane</keyword>
<keyword evidence="2" id="KW-0813">Transport</keyword>
<sequence length="437" mass="46738">MTLLIIFLCIVALILLISWGKVNAFLAFLVVSIVTGLLLGIPLNNIPASIYKGIGDTLGSLVVVIVLGAMLGKLVAESGAAQRISTVLMKLFGAKYIQWALMLTGFIIGIPLFYNVGFVLIIPLIFSVAYQYKLPAVYVGLPMLASLSVTHGFLPPHPSPAALVGQFHANMGLTLIYGVIIAIPAVILAGPVFSKTIRKLEAKPLASFSVEPLPEHLLPGVFNSLLSSLLPVMMLIVTTILLFMLPEEGVFKTLLTFLGEPGIVMLITVIIATFSLGINMGKTMQQIMNIYTDAVKDVAMVLLIVSGAGILKQIFIDSGVSTQIATALQSWSIPPLVLAWIIAAVIRVALGSATVAGLTTAGIIAPMMGQLHVNPSLMVLSIGAGSLFFSHVNDAGFWLFKEYFNLSLNDTFRSWSLMETIVSITGLFGVLIMHLFV</sequence>
<keyword evidence="4 8" id="KW-0812">Transmembrane</keyword>
<reference evidence="9 10" key="1">
    <citation type="submission" date="2016-10" db="EMBL/GenBank/DDBJ databases">
        <authorList>
            <person name="de Groot N.N."/>
        </authorList>
    </citation>
    <scope>NUCLEOTIDE SEQUENCE [LARGE SCALE GENOMIC DNA]</scope>
    <source>
        <strain evidence="9 10">DSM 21039</strain>
    </source>
</reference>
<feature type="transmembrane region" description="Helical" evidence="8">
    <location>
        <begin position="377"/>
        <end position="400"/>
    </location>
</feature>
<evidence type="ECO:0000313" key="9">
    <source>
        <dbReference type="EMBL" id="SEL44092.1"/>
    </source>
</evidence>
<protein>
    <submittedName>
        <fullName evidence="9">Gnt-I system high-affinity gluconate transporter</fullName>
    </submittedName>
</protein>
<dbReference type="EMBL" id="FOBB01000002">
    <property type="protein sequence ID" value="SEL44092.1"/>
    <property type="molecule type" value="Genomic_DNA"/>
</dbReference>
<evidence type="ECO:0000256" key="1">
    <source>
        <dbReference type="ARBA" id="ARBA00004651"/>
    </source>
</evidence>
<dbReference type="STRING" id="573321.SAMN04488505_102276"/>
<comment type="similarity">
    <text evidence="7">Belongs to the GntP permease family.</text>
</comment>
<evidence type="ECO:0000256" key="6">
    <source>
        <dbReference type="ARBA" id="ARBA00023136"/>
    </source>
</evidence>
<feature type="transmembrane region" description="Helical" evidence="8">
    <location>
        <begin position="174"/>
        <end position="193"/>
    </location>
</feature>
<keyword evidence="10" id="KW-1185">Reference proteome</keyword>
<dbReference type="GO" id="GO:0015128">
    <property type="term" value="F:gluconate transmembrane transporter activity"/>
    <property type="evidence" value="ECO:0007669"/>
    <property type="project" value="InterPro"/>
</dbReference>
<organism evidence="9 10">
    <name type="scientific">Chitinophaga rupis</name>
    <dbReference type="NCBI Taxonomy" id="573321"/>
    <lineage>
        <taxon>Bacteria</taxon>
        <taxon>Pseudomonadati</taxon>
        <taxon>Bacteroidota</taxon>
        <taxon>Chitinophagia</taxon>
        <taxon>Chitinophagales</taxon>
        <taxon>Chitinophagaceae</taxon>
        <taxon>Chitinophaga</taxon>
    </lineage>
</organism>
<feature type="transmembrane region" description="Helical" evidence="8">
    <location>
        <begin position="412"/>
        <end position="436"/>
    </location>
</feature>
<evidence type="ECO:0000256" key="5">
    <source>
        <dbReference type="ARBA" id="ARBA00022989"/>
    </source>
</evidence>
<evidence type="ECO:0000256" key="7">
    <source>
        <dbReference type="ARBA" id="ARBA00049663"/>
    </source>
</evidence>
<name>A0A1H7Q7X4_9BACT</name>
<dbReference type="OrthoDB" id="9787129at2"/>
<dbReference type="PANTHER" id="PTHR30354">
    <property type="entry name" value="GNT FAMILY GLUCONATE TRANSPORTER"/>
    <property type="match status" value="1"/>
</dbReference>
<keyword evidence="3" id="KW-1003">Cell membrane</keyword>
<accession>A0A1H7Q7X4</accession>
<feature type="transmembrane region" description="Helical" evidence="8">
    <location>
        <begin position="298"/>
        <end position="316"/>
    </location>
</feature>
<evidence type="ECO:0000256" key="4">
    <source>
        <dbReference type="ARBA" id="ARBA00022692"/>
    </source>
</evidence>
<feature type="transmembrane region" description="Helical" evidence="8">
    <location>
        <begin position="96"/>
        <end position="129"/>
    </location>
</feature>
<evidence type="ECO:0000256" key="3">
    <source>
        <dbReference type="ARBA" id="ARBA00022475"/>
    </source>
</evidence>
<dbReference type="Pfam" id="PF02447">
    <property type="entry name" value="GntP_permease"/>
    <property type="match status" value="1"/>
</dbReference>
<evidence type="ECO:0000313" key="10">
    <source>
        <dbReference type="Proteomes" id="UP000198984"/>
    </source>
</evidence>
<feature type="transmembrane region" description="Helical" evidence="8">
    <location>
        <begin position="225"/>
        <end position="245"/>
    </location>
</feature>
<dbReference type="GO" id="GO:0005886">
    <property type="term" value="C:plasma membrane"/>
    <property type="evidence" value="ECO:0007669"/>
    <property type="project" value="UniProtKB-SubCell"/>
</dbReference>
<evidence type="ECO:0000256" key="2">
    <source>
        <dbReference type="ARBA" id="ARBA00022448"/>
    </source>
</evidence>
<keyword evidence="5 8" id="KW-1133">Transmembrane helix</keyword>
<comment type="subcellular location">
    <subcellularLocation>
        <location evidence="1">Cell membrane</location>
        <topology evidence="1">Multi-pass membrane protein</topology>
    </subcellularLocation>
</comment>
<feature type="transmembrane region" description="Helical" evidence="8">
    <location>
        <begin position="58"/>
        <end position="76"/>
    </location>
</feature>
<feature type="transmembrane region" description="Helical" evidence="8">
    <location>
        <begin position="257"/>
        <end position="278"/>
    </location>
</feature>
<dbReference type="NCBIfam" id="TIGR00791">
    <property type="entry name" value="gntP"/>
    <property type="match status" value="1"/>
</dbReference>
<dbReference type="RefSeq" id="WP_089909228.1">
    <property type="nucleotide sequence ID" value="NZ_FOBB01000002.1"/>
</dbReference>
<dbReference type="AlphaFoldDB" id="A0A1H7Q7X4"/>
<proteinExistence type="inferred from homology"/>
<feature type="transmembrane region" description="Helical" evidence="8">
    <location>
        <begin position="136"/>
        <end position="154"/>
    </location>
</feature>
<dbReference type="InterPro" id="IPR003474">
    <property type="entry name" value="Glcn_transporter"/>
</dbReference>
<dbReference type="Proteomes" id="UP000198984">
    <property type="component" value="Unassembled WGS sequence"/>
</dbReference>
<feature type="transmembrane region" description="Helical" evidence="8">
    <location>
        <begin position="336"/>
        <end position="365"/>
    </location>
</feature>
<evidence type="ECO:0000256" key="8">
    <source>
        <dbReference type="SAM" id="Phobius"/>
    </source>
</evidence>
<feature type="transmembrane region" description="Helical" evidence="8">
    <location>
        <begin position="30"/>
        <end position="46"/>
    </location>
</feature>
<dbReference type="PIRSF" id="PIRSF002746">
    <property type="entry name" value="Gluconate_transporter"/>
    <property type="match status" value="1"/>
</dbReference>